<dbReference type="GeneID" id="64625829"/>
<keyword evidence="2" id="KW-1185">Reference proteome</keyword>
<dbReference type="RefSeq" id="XP_041187023.1">
    <property type="nucleotide sequence ID" value="XM_041331812.1"/>
</dbReference>
<reference evidence="1" key="1">
    <citation type="journal article" date="2020" name="New Phytol.">
        <title>Comparative genomics reveals dynamic genome evolution in host specialist ectomycorrhizal fungi.</title>
        <authorList>
            <person name="Lofgren L.A."/>
            <person name="Nguyen N.H."/>
            <person name="Vilgalys R."/>
            <person name="Ruytinx J."/>
            <person name="Liao H.L."/>
            <person name="Branco S."/>
            <person name="Kuo A."/>
            <person name="LaButti K."/>
            <person name="Lipzen A."/>
            <person name="Andreopoulos W."/>
            <person name="Pangilinan J."/>
            <person name="Riley R."/>
            <person name="Hundley H."/>
            <person name="Na H."/>
            <person name="Barry K."/>
            <person name="Grigoriev I.V."/>
            <person name="Stajich J.E."/>
            <person name="Kennedy P.G."/>
        </authorList>
    </citation>
    <scope>NUCLEOTIDE SEQUENCE</scope>
    <source>
        <strain evidence="1">MN1</strain>
    </source>
</reference>
<name>A0A9P7J670_9AGAM</name>
<dbReference type="AlphaFoldDB" id="A0A9P7J670"/>
<organism evidence="1 2">
    <name type="scientific">Suillus subaureus</name>
    <dbReference type="NCBI Taxonomy" id="48587"/>
    <lineage>
        <taxon>Eukaryota</taxon>
        <taxon>Fungi</taxon>
        <taxon>Dikarya</taxon>
        <taxon>Basidiomycota</taxon>
        <taxon>Agaricomycotina</taxon>
        <taxon>Agaricomycetes</taxon>
        <taxon>Agaricomycetidae</taxon>
        <taxon>Boletales</taxon>
        <taxon>Suillineae</taxon>
        <taxon>Suillaceae</taxon>
        <taxon>Suillus</taxon>
    </lineage>
</organism>
<proteinExistence type="predicted"/>
<evidence type="ECO:0000313" key="2">
    <source>
        <dbReference type="Proteomes" id="UP000807769"/>
    </source>
</evidence>
<dbReference type="Proteomes" id="UP000807769">
    <property type="component" value="Unassembled WGS sequence"/>
</dbReference>
<dbReference type="OrthoDB" id="3169660at2759"/>
<comment type="caution">
    <text evidence="1">The sequence shown here is derived from an EMBL/GenBank/DDBJ whole genome shotgun (WGS) entry which is preliminary data.</text>
</comment>
<dbReference type="EMBL" id="JABBWG010000057">
    <property type="protein sequence ID" value="KAG1804543.1"/>
    <property type="molecule type" value="Genomic_DNA"/>
</dbReference>
<protein>
    <submittedName>
        <fullName evidence="1">Uncharacterized protein</fullName>
    </submittedName>
</protein>
<gene>
    <name evidence="1" type="ORF">BJ212DRAFT_1284316</name>
</gene>
<accession>A0A9P7J670</accession>
<sequence length="222" mass="25178">MATGLLSTLTVYPDIEFQGINQGPLQLVLLTICFSGKLPMQVIKRNMVSKPVSFGEEYVSFTSPVVEVVSMDLCSSSGESTHPDGTVSDTNSPVHQDVSDDIQILFLPLQHFDNSDWNTWATLLKNIESWLVDVGSETQLWMWGRNAFWLALIAAYPLFPRGSWPKWDSHIPLEGSFIKQWLEQSSDHTMIEQEQDSIRVDIWDKFCKHATLFFPHSLVVSD</sequence>
<evidence type="ECO:0000313" key="1">
    <source>
        <dbReference type="EMBL" id="KAG1804543.1"/>
    </source>
</evidence>